<keyword evidence="3" id="KW-1185">Reference proteome</keyword>
<dbReference type="EMBL" id="JXTB01000706">
    <property type="protein sequence ID" value="PON33765.1"/>
    <property type="molecule type" value="Genomic_DNA"/>
</dbReference>
<comment type="caution">
    <text evidence="2">The sequence shown here is derived from an EMBL/GenBank/DDBJ whole genome shotgun (WGS) entry which is preliminary data.</text>
</comment>
<dbReference type="AlphaFoldDB" id="A0A2P5AB49"/>
<dbReference type="PANTHER" id="PTHR34193">
    <property type="entry name" value="OS11G0199801 PROTEIN"/>
    <property type="match status" value="1"/>
</dbReference>
<feature type="compositionally biased region" description="Low complexity" evidence="1">
    <location>
        <begin position="251"/>
        <end position="276"/>
    </location>
</feature>
<reference evidence="3" key="1">
    <citation type="submission" date="2016-06" db="EMBL/GenBank/DDBJ databases">
        <title>Parallel loss of symbiosis genes in relatives of nitrogen-fixing non-legume Parasponia.</title>
        <authorList>
            <person name="Van Velzen R."/>
            <person name="Holmer R."/>
            <person name="Bu F."/>
            <person name="Rutten L."/>
            <person name="Van Zeijl A."/>
            <person name="Liu W."/>
            <person name="Santuari L."/>
            <person name="Cao Q."/>
            <person name="Sharma T."/>
            <person name="Shen D."/>
            <person name="Roswanjaya Y."/>
            <person name="Wardhani T."/>
            <person name="Kalhor M.S."/>
            <person name="Jansen J."/>
            <person name="Van den Hoogen J."/>
            <person name="Gungor B."/>
            <person name="Hartog M."/>
            <person name="Hontelez J."/>
            <person name="Verver J."/>
            <person name="Yang W.-C."/>
            <person name="Schijlen E."/>
            <person name="Repin R."/>
            <person name="Schilthuizen M."/>
            <person name="Schranz E."/>
            <person name="Heidstra R."/>
            <person name="Miyata K."/>
            <person name="Fedorova E."/>
            <person name="Kohlen W."/>
            <person name="Bisseling T."/>
            <person name="Smit S."/>
            <person name="Geurts R."/>
        </authorList>
    </citation>
    <scope>NUCLEOTIDE SEQUENCE [LARGE SCALE GENOMIC DNA]</scope>
    <source>
        <strain evidence="3">cv. WU1-14</strain>
    </source>
</reference>
<organism evidence="2 3">
    <name type="scientific">Parasponia andersonii</name>
    <name type="common">Sponia andersonii</name>
    <dbReference type="NCBI Taxonomy" id="3476"/>
    <lineage>
        <taxon>Eukaryota</taxon>
        <taxon>Viridiplantae</taxon>
        <taxon>Streptophyta</taxon>
        <taxon>Embryophyta</taxon>
        <taxon>Tracheophyta</taxon>
        <taxon>Spermatophyta</taxon>
        <taxon>Magnoliopsida</taxon>
        <taxon>eudicotyledons</taxon>
        <taxon>Gunneridae</taxon>
        <taxon>Pentapetalae</taxon>
        <taxon>rosids</taxon>
        <taxon>fabids</taxon>
        <taxon>Rosales</taxon>
        <taxon>Cannabaceae</taxon>
        <taxon>Parasponia</taxon>
    </lineage>
</organism>
<evidence type="ECO:0000313" key="2">
    <source>
        <dbReference type="EMBL" id="PON33765.1"/>
    </source>
</evidence>
<dbReference type="STRING" id="3476.A0A2P5AB49"/>
<feature type="region of interest" description="Disordered" evidence="1">
    <location>
        <begin position="246"/>
        <end position="279"/>
    </location>
</feature>
<feature type="compositionally biased region" description="Basic residues" evidence="1">
    <location>
        <begin position="1"/>
        <end position="12"/>
    </location>
</feature>
<feature type="region of interest" description="Disordered" evidence="1">
    <location>
        <begin position="1"/>
        <end position="29"/>
    </location>
</feature>
<evidence type="ECO:0000313" key="3">
    <source>
        <dbReference type="Proteomes" id="UP000237105"/>
    </source>
</evidence>
<gene>
    <name evidence="2" type="ORF">PanWU01x14_350030</name>
</gene>
<dbReference type="PANTHER" id="PTHR34193:SF10">
    <property type="entry name" value="DUF1645 FAMILY PROTEIN"/>
    <property type="match status" value="1"/>
</dbReference>
<sequence>MLAHQQKSKAIHLRSSSPTIKMHARRNSTGDPEFDFWGSRKTLCHESFGDHFNSGSTELEFQAEANTEDGFGVCSPPLWKTSRSKSNKQESSPLLPHNHHYSNLSPNSRRQAIADGRKELMEMFQDLPESCYELSLKDIVADQHSLQGEEESIVSKDETFDFNSETQITKLKKKKMNMNMKKGQITRIGSMESETFLIKIFLPSSLGSKKKAKASRVPSINSSEQPEKDVDKVWWIKGFPIPGRRKKICRSSTNGSTSSSNSSSSNSSSSSSSGGSRCVRESDFIPGCWSLFPAKKSKSMRERGCIF</sequence>
<protein>
    <submittedName>
        <fullName evidence="2">Uncharacterized protein</fullName>
    </submittedName>
</protein>
<evidence type="ECO:0000256" key="1">
    <source>
        <dbReference type="SAM" id="MobiDB-lite"/>
    </source>
</evidence>
<proteinExistence type="predicted"/>
<feature type="region of interest" description="Disordered" evidence="1">
    <location>
        <begin position="78"/>
        <end position="108"/>
    </location>
</feature>
<name>A0A2P5AB49_PARAD</name>
<dbReference type="Proteomes" id="UP000237105">
    <property type="component" value="Unassembled WGS sequence"/>
</dbReference>
<dbReference type="OrthoDB" id="776574at2759"/>
<accession>A0A2P5AB49</accession>